<protein>
    <submittedName>
        <fullName evidence="9">DivIVA domain-containing protein</fullName>
    </submittedName>
</protein>
<gene>
    <name evidence="9" type="ordered locus">UWK_01621</name>
</gene>
<keyword evidence="6" id="KW-0131">Cell cycle</keyword>
<evidence type="ECO:0000256" key="8">
    <source>
        <dbReference type="SAM" id="MobiDB-lite"/>
    </source>
</evidence>
<dbReference type="InterPro" id="IPR019933">
    <property type="entry name" value="DivIVA_domain"/>
</dbReference>
<dbReference type="eggNOG" id="COG3599">
    <property type="taxonomic scope" value="Bacteria"/>
</dbReference>
<evidence type="ECO:0000256" key="3">
    <source>
        <dbReference type="ARBA" id="ARBA00022490"/>
    </source>
</evidence>
<dbReference type="RefSeq" id="WP_015403870.1">
    <property type="nucleotide sequence ID" value="NC_020304.1"/>
</dbReference>
<reference evidence="10" key="1">
    <citation type="journal article" date="2013" name="Stand. Genomic Sci.">
        <title>Complete genome sequence of Desulfocapsa sulfexigens, a marine deltaproteobacterium specialized in disproportionating inorganic sulfur compounds.</title>
        <authorList>
            <person name="Finster K.W."/>
            <person name="Kjeldsen K.U."/>
            <person name="Kube M."/>
            <person name="Reinhardt R."/>
            <person name="Mussmann M."/>
            <person name="Amann R."/>
            <person name="Schreiber L."/>
        </authorList>
    </citation>
    <scope>NUCLEOTIDE SEQUENCE [LARGE SCALE GENOMIC DNA]</scope>
    <source>
        <strain evidence="10">DSM 10523 / SB164P1</strain>
    </source>
</reference>
<evidence type="ECO:0000256" key="1">
    <source>
        <dbReference type="ARBA" id="ARBA00004496"/>
    </source>
</evidence>
<evidence type="ECO:0000256" key="4">
    <source>
        <dbReference type="ARBA" id="ARBA00022618"/>
    </source>
</evidence>
<dbReference type="Gene3D" id="6.10.250.660">
    <property type="match status" value="1"/>
</dbReference>
<accession>M1NEP4</accession>
<dbReference type="AlphaFoldDB" id="M1NEP4"/>
<evidence type="ECO:0000313" key="10">
    <source>
        <dbReference type="Proteomes" id="UP000011721"/>
    </source>
</evidence>
<name>M1NEP4_DESSD</name>
<dbReference type="GO" id="GO:0005737">
    <property type="term" value="C:cytoplasm"/>
    <property type="evidence" value="ECO:0007669"/>
    <property type="project" value="UniProtKB-SubCell"/>
</dbReference>
<comment type="similarity">
    <text evidence="2">Belongs to the DivIVA family.</text>
</comment>
<dbReference type="KEGG" id="dsf:UWK_01621"/>
<dbReference type="Proteomes" id="UP000011721">
    <property type="component" value="Chromosome"/>
</dbReference>
<organism evidence="9 10">
    <name type="scientific">Desulfocapsa sulfexigens (strain DSM 10523 / SB164P1)</name>
    <dbReference type="NCBI Taxonomy" id="1167006"/>
    <lineage>
        <taxon>Bacteria</taxon>
        <taxon>Pseudomonadati</taxon>
        <taxon>Thermodesulfobacteriota</taxon>
        <taxon>Desulfobulbia</taxon>
        <taxon>Desulfobulbales</taxon>
        <taxon>Desulfocapsaceae</taxon>
        <taxon>Desulfocapsa</taxon>
    </lineage>
</organism>
<evidence type="ECO:0000256" key="5">
    <source>
        <dbReference type="ARBA" id="ARBA00023054"/>
    </source>
</evidence>
<feature type="coiled-coil region" evidence="7">
    <location>
        <begin position="36"/>
        <end position="229"/>
    </location>
</feature>
<dbReference type="PANTHER" id="PTHR35794">
    <property type="entry name" value="CELL DIVISION PROTEIN DIVIVA"/>
    <property type="match status" value="1"/>
</dbReference>
<dbReference type="GO" id="GO:0051301">
    <property type="term" value="P:cell division"/>
    <property type="evidence" value="ECO:0007669"/>
    <property type="project" value="UniProtKB-KW"/>
</dbReference>
<sequence length="342" mass="39193">MAITPQLIKDQEFQIKFRGCDPLEVRDYLETIADEFFELQQQCKEQAEELEVLRKDREASKDYTGSLETDMEFTRKISEELKDGCAQKEEKVRELSREIEELQLRIADMEQENAERDEEVSAANARIDEAEAALKVVEKEKSSLQNKLEILQEQNSDLKKEEVDFKAALATAQQFAEDLKEKSRIQAAEMIAEAKSEINRIRDEAHEELERLPREIDALKKKKGEVKENLKSTLTSYLETIEVFYPDDEEEDRAVTEGEGGDEEKHEENELFQKVMINDDGSIASEDLDKLNADSTYSGSSMDENVLDSLFREGDAGEKGDDAFSLNDMFNLETDVDKKKSS</sequence>
<dbReference type="NCBIfam" id="TIGR03544">
    <property type="entry name" value="DivI1A_domain"/>
    <property type="match status" value="1"/>
</dbReference>
<keyword evidence="5 7" id="KW-0175">Coiled coil</keyword>
<dbReference type="STRING" id="1167006.UWK_01621"/>
<keyword evidence="10" id="KW-1185">Reference proteome</keyword>
<dbReference type="OrthoDB" id="5198800at2"/>
<evidence type="ECO:0000256" key="2">
    <source>
        <dbReference type="ARBA" id="ARBA00009008"/>
    </source>
</evidence>
<dbReference type="EMBL" id="CP003985">
    <property type="protein sequence ID" value="AGF78179.1"/>
    <property type="molecule type" value="Genomic_DNA"/>
</dbReference>
<feature type="region of interest" description="Disordered" evidence="8">
    <location>
        <begin position="247"/>
        <end position="269"/>
    </location>
</feature>
<evidence type="ECO:0000256" key="6">
    <source>
        <dbReference type="ARBA" id="ARBA00023306"/>
    </source>
</evidence>
<evidence type="ECO:0000313" key="9">
    <source>
        <dbReference type="EMBL" id="AGF78179.1"/>
    </source>
</evidence>
<keyword evidence="4" id="KW-0132">Cell division</keyword>
<dbReference type="HOGENOM" id="CLU_810697_0_0_7"/>
<evidence type="ECO:0000256" key="7">
    <source>
        <dbReference type="SAM" id="Coils"/>
    </source>
</evidence>
<dbReference type="InterPro" id="IPR007793">
    <property type="entry name" value="DivIVA_fam"/>
</dbReference>
<comment type="subcellular location">
    <subcellularLocation>
        <location evidence="1">Cytoplasm</location>
    </subcellularLocation>
</comment>
<dbReference type="Pfam" id="PF05103">
    <property type="entry name" value="DivIVA"/>
    <property type="match status" value="2"/>
</dbReference>
<dbReference type="PANTHER" id="PTHR35794:SF2">
    <property type="entry name" value="CELL DIVISION PROTEIN DIVIVA"/>
    <property type="match status" value="1"/>
</dbReference>
<keyword evidence="3" id="KW-0963">Cytoplasm</keyword>
<proteinExistence type="inferred from homology"/>